<dbReference type="Proteomes" id="UP000198287">
    <property type="component" value="Unassembled WGS sequence"/>
</dbReference>
<dbReference type="OrthoDB" id="418349at2759"/>
<dbReference type="Gene3D" id="3.30.2350.10">
    <property type="entry name" value="Pseudouridine synthase"/>
    <property type="match status" value="1"/>
</dbReference>
<dbReference type="AlphaFoldDB" id="A0A226ECT1"/>
<feature type="compositionally biased region" description="Basic and acidic residues" evidence="8">
    <location>
        <begin position="191"/>
        <end position="205"/>
    </location>
</feature>
<evidence type="ECO:0000259" key="9">
    <source>
        <dbReference type="Pfam" id="PF00849"/>
    </source>
</evidence>
<dbReference type="InterPro" id="IPR020103">
    <property type="entry name" value="PsdUridine_synth_cat_dom_sf"/>
</dbReference>
<dbReference type="GO" id="GO:0003723">
    <property type="term" value="F:RNA binding"/>
    <property type="evidence" value="ECO:0007669"/>
    <property type="project" value="InterPro"/>
</dbReference>
<feature type="region of interest" description="Disordered" evidence="8">
    <location>
        <begin position="153"/>
        <end position="224"/>
    </location>
</feature>
<dbReference type="CDD" id="cd02869">
    <property type="entry name" value="PseudoU_synth_RluA_like"/>
    <property type="match status" value="1"/>
</dbReference>
<comment type="caution">
    <text evidence="10">The sequence shown here is derived from an EMBL/GenBank/DDBJ whole genome shotgun (WGS) entry which is preliminary data.</text>
</comment>
<evidence type="ECO:0000256" key="4">
    <source>
        <dbReference type="ARBA" id="ARBA00023235"/>
    </source>
</evidence>
<feature type="region of interest" description="Disordered" evidence="8">
    <location>
        <begin position="83"/>
        <end position="105"/>
    </location>
</feature>
<gene>
    <name evidence="10" type="ORF">Fcan01_09845</name>
</gene>
<dbReference type="InterPro" id="IPR006145">
    <property type="entry name" value="PsdUridine_synth_RsuA/RluA"/>
</dbReference>
<evidence type="ECO:0000313" key="10">
    <source>
        <dbReference type="EMBL" id="OXA55249.1"/>
    </source>
</evidence>
<evidence type="ECO:0000256" key="1">
    <source>
        <dbReference type="ARBA" id="ARBA00001166"/>
    </source>
</evidence>
<organism evidence="10 11">
    <name type="scientific">Folsomia candida</name>
    <name type="common">Springtail</name>
    <dbReference type="NCBI Taxonomy" id="158441"/>
    <lineage>
        <taxon>Eukaryota</taxon>
        <taxon>Metazoa</taxon>
        <taxon>Ecdysozoa</taxon>
        <taxon>Arthropoda</taxon>
        <taxon>Hexapoda</taxon>
        <taxon>Collembola</taxon>
        <taxon>Entomobryomorpha</taxon>
        <taxon>Isotomoidea</taxon>
        <taxon>Isotomidae</taxon>
        <taxon>Proisotominae</taxon>
        <taxon>Folsomia</taxon>
    </lineage>
</organism>
<dbReference type="PROSITE" id="PS01129">
    <property type="entry name" value="PSI_RLU"/>
    <property type="match status" value="1"/>
</dbReference>
<accession>A0A226ECT1</accession>
<reference evidence="10 11" key="1">
    <citation type="submission" date="2015-12" db="EMBL/GenBank/DDBJ databases">
        <title>The genome of Folsomia candida.</title>
        <authorList>
            <person name="Faddeeva A."/>
            <person name="Derks M.F."/>
            <person name="Anvar Y."/>
            <person name="Smit S."/>
            <person name="Van Straalen N."/>
            <person name="Roelofs D."/>
        </authorList>
    </citation>
    <scope>NUCLEOTIDE SEQUENCE [LARGE SCALE GENOMIC DNA]</scope>
    <source>
        <strain evidence="10 11">VU population</strain>
        <tissue evidence="10">Whole body</tissue>
    </source>
</reference>
<evidence type="ECO:0000256" key="2">
    <source>
        <dbReference type="ARBA" id="ARBA00001896"/>
    </source>
</evidence>
<dbReference type="Pfam" id="PF00849">
    <property type="entry name" value="PseudoU_synth_2"/>
    <property type="match status" value="1"/>
</dbReference>
<name>A0A226ECT1_FOLCA</name>
<proteinExistence type="inferred from homology"/>
<feature type="compositionally biased region" description="Basic and acidic residues" evidence="8">
    <location>
        <begin position="215"/>
        <end position="224"/>
    </location>
</feature>
<dbReference type="EMBL" id="LNIX01000004">
    <property type="protein sequence ID" value="OXA55249.1"/>
    <property type="molecule type" value="Genomic_DNA"/>
</dbReference>
<keyword evidence="4" id="KW-0413">Isomerase</keyword>
<evidence type="ECO:0000256" key="6">
    <source>
        <dbReference type="ARBA" id="ARBA00039953"/>
    </source>
</evidence>
<dbReference type="GO" id="GO:0001522">
    <property type="term" value="P:pseudouridine synthesis"/>
    <property type="evidence" value="ECO:0007669"/>
    <property type="project" value="InterPro"/>
</dbReference>
<dbReference type="STRING" id="158441.A0A226ECT1"/>
<evidence type="ECO:0000256" key="7">
    <source>
        <dbReference type="ARBA" id="ARBA00041563"/>
    </source>
</evidence>
<protein>
    <recommendedName>
        <fullName evidence="6">Pseudouridylate synthase RPUSD4, mitochondrial</fullName>
    </recommendedName>
    <alternativeName>
        <fullName evidence="7">RNA pseudouridylate synthase domain-containing protein 4</fullName>
    </alternativeName>
</protein>
<comment type="catalytic activity">
    <reaction evidence="5">
        <text>a uridine in tRNA = a pseudouridine in tRNA</text>
        <dbReference type="Rhea" id="RHEA:54572"/>
        <dbReference type="Rhea" id="RHEA-COMP:13339"/>
        <dbReference type="Rhea" id="RHEA-COMP:13934"/>
        <dbReference type="ChEBI" id="CHEBI:65314"/>
        <dbReference type="ChEBI" id="CHEBI:65315"/>
    </reaction>
</comment>
<evidence type="ECO:0000256" key="5">
    <source>
        <dbReference type="ARBA" id="ARBA00036943"/>
    </source>
</evidence>
<dbReference type="SUPFAM" id="SSF55120">
    <property type="entry name" value="Pseudouridine synthase"/>
    <property type="match status" value="1"/>
</dbReference>
<evidence type="ECO:0000256" key="3">
    <source>
        <dbReference type="ARBA" id="ARBA00010876"/>
    </source>
</evidence>
<evidence type="ECO:0000256" key="8">
    <source>
        <dbReference type="SAM" id="MobiDB-lite"/>
    </source>
</evidence>
<sequence length="530" mass="60583">MGSIIVPRSLRRAFLFPGGRKPCNIFGTCQKSVKYYSDIATKPDTVSDNSAIGERKLDPFGIEDISDNNSNLLVQGFYERNLDDNKPKDVQTPKDTASEKTDSPNAKKYEGWLHARAVANVREKTLLGAETFRISSFGGTMRLDSDNIVEEHGQFDEHVNAQRSQSNLDKRRRREKENYGPDPKSMLAGDFVKKFKQETSEEIKNSKRQSVVIDKPQRRSELKPDLQTEQEKFVKVWGPDGIDSNHVPKIYQLPLYNKLTQDEMWRTLLKRTVIFQNEYIFAINKPSGVPIHSPSLDCRHYITQFLSRFAKLANVENIFPLHRLDKETSGVLLFAKDARIAKYITEKFGQRQIEKKYLAVTKSCPQVEDGTINIPIGQGKIGPTTKYRSVLKPDLREYDIHTKQKQCREAITHFKVLNSIKEAAFVEVRIETGVQHQIRIHFGLGLGCPIIGDHKYSHRDRMAPQRLHPHLLHMIKVRQSKVRELPLHLHCNSISFALPDGASDSSEPVYVHAHVPAFFNHTLRAIGLKK</sequence>
<comment type="similarity">
    <text evidence="3">Belongs to the pseudouridine synthase RluA family.</text>
</comment>
<keyword evidence="11" id="KW-1185">Reference proteome</keyword>
<dbReference type="InterPro" id="IPR050188">
    <property type="entry name" value="RluA_PseudoU_synthase"/>
</dbReference>
<comment type="catalytic activity">
    <reaction evidence="2">
        <text>uridine in 5S rRNA = pseudouridine in 5S rRNA</text>
        <dbReference type="Rhea" id="RHEA:47036"/>
        <dbReference type="Rhea" id="RHEA-COMP:11730"/>
        <dbReference type="Rhea" id="RHEA-COMP:11731"/>
        <dbReference type="ChEBI" id="CHEBI:65314"/>
        <dbReference type="ChEBI" id="CHEBI:65315"/>
    </reaction>
</comment>
<feature type="domain" description="Pseudouridine synthase RsuA/RluA-like" evidence="9">
    <location>
        <begin position="280"/>
        <end position="442"/>
    </location>
</feature>
<dbReference type="InterPro" id="IPR006224">
    <property type="entry name" value="PsdUridine_synth_RluA-like_CS"/>
</dbReference>
<dbReference type="PANTHER" id="PTHR21600:SF83">
    <property type="entry name" value="PSEUDOURIDYLATE SYNTHASE RPUSD4, MITOCHONDRIAL"/>
    <property type="match status" value="1"/>
</dbReference>
<comment type="catalytic activity">
    <reaction evidence="1">
        <text>a uridine in mRNA = a pseudouridine in mRNA</text>
        <dbReference type="Rhea" id="RHEA:56644"/>
        <dbReference type="Rhea" id="RHEA-COMP:14658"/>
        <dbReference type="Rhea" id="RHEA-COMP:14659"/>
        <dbReference type="ChEBI" id="CHEBI:65314"/>
        <dbReference type="ChEBI" id="CHEBI:65315"/>
    </reaction>
</comment>
<dbReference type="PANTHER" id="PTHR21600">
    <property type="entry name" value="MITOCHONDRIAL RNA PSEUDOURIDINE SYNTHASE"/>
    <property type="match status" value="1"/>
</dbReference>
<evidence type="ECO:0000313" key="11">
    <source>
        <dbReference type="Proteomes" id="UP000198287"/>
    </source>
</evidence>
<dbReference type="GO" id="GO:0009982">
    <property type="term" value="F:pseudouridine synthase activity"/>
    <property type="evidence" value="ECO:0007669"/>
    <property type="project" value="InterPro"/>
</dbReference>